<comment type="caution">
    <text evidence="2">The sequence shown here is derived from an EMBL/GenBank/DDBJ whole genome shotgun (WGS) entry which is preliminary data.</text>
</comment>
<proteinExistence type="predicted"/>
<feature type="region of interest" description="Disordered" evidence="1">
    <location>
        <begin position="1"/>
        <end position="23"/>
    </location>
</feature>
<dbReference type="AlphaFoldDB" id="A0A1B7XQS1"/>
<dbReference type="RefSeq" id="XP_018150592.1">
    <property type="nucleotide sequence ID" value="XM_018309620.1"/>
</dbReference>
<accession>A0A1B7XQS1</accession>
<sequence length="237" mass="25845">MTAASAWSRTQSSSSPQAAHPRKCRGICSVCSSPSSWGSTTTIAWPSKFDRRPSPLVLEPELQLVPWRPPSAPAEIPSLTLADATSILRETADAHARAKCRRKEGILKLDNDNRDESKKLEKFRGVVATISHTAAETAASRWIVVAGIVKEFAAFASRASEWARGPAESGWRLGGGRRMEDLVSKHAKAGNSMRAAKLASWALERLKKQIVDLVAVRHVLIKKLLEELGPCGETMNK</sequence>
<dbReference type="GeneID" id="28873727"/>
<evidence type="ECO:0000313" key="3">
    <source>
        <dbReference type="Proteomes" id="UP000092177"/>
    </source>
</evidence>
<dbReference type="KEGG" id="chig:CH63R_14646"/>
<gene>
    <name evidence="2" type="ORF">CH63R_14646</name>
</gene>
<organism evidence="2 3">
    <name type="scientific">Colletotrichum higginsianum (strain IMI 349063)</name>
    <name type="common">Crucifer anthracnose fungus</name>
    <dbReference type="NCBI Taxonomy" id="759273"/>
    <lineage>
        <taxon>Eukaryota</taxon>
        <taxon>Fungi</taxon>
        <taxon>Dikarya</taxon>
        <taxon>Ascomycota</taxon>
        <taxon>Pezizomycotina</taxon>
        <taxon>Sordariomycetes</taxon>
        <taxon>Hypocreomycetidae</taxon>
        <taxon>Glomerellales</taxon>
        <taxon>Glomerellaceae</taxon>
        <taxon>Colletotrichum</taxon>
        <taxon>Colletotrichum destructivum species complex</taxon>
    </lineage>
</organism>
<evidence type="ECO:0000313" key="2">
    <source>
        <dbReference type="EMBL" id="OBR02074.1"/>
    </source>
</evidence>
<reference evidence="3" key="1">
    <citation type="journal article" date="2017" name="BMC Genomics">
        <title>Gapless genome assembly of Colletotrichum higginsianum reveals chromosome structure and association of transposable elements with secondary metabolite gene clusters.</title>
        <authorList>
            <person name="Dallery J.-F."/>
            <person name="Lapalu N."/>
            <person name="Zampounis A."/>
            <person name="Pigne S."/>
            <person name="Luyten I."/>
            <person name="Amselem J."/>
            <person name="Wittenberg A.H.J."/>
            <person name="Zhou S."/>
            <person name="de Queiroz M.V."/>
            <person name="Robin G.P."/>
            <person name="Auger A."/>
            <person name="Hainaut M."/>
            <person name="Henrissat B."/>
            <person name="Kim K.-T."/>
            <person name="Lee Y.-H."/>
            <person name="Lespinet O."/>
            <person name="Schwartz D.C."/>
            <person name="Thon M.R."/>
            <person name="O'Connell R.J."/>
        </authorList>
    </citation>
    <scope>NUCLEOTIDE SEQUENCE [LARGE SCALE GENOMIC DNA]</scope>
    <source>
        <strain evidence="3">IMI 349063</strain>
    </source>
</reference>
<dbReference type="EMBL" id="LTAN01000012">
    <property type="protein sequence ID" value="OBR02074.1"/>
    <property type="molecule type" value="Genomic_DNA"/>
</dbReference>
<dbReference type="Proteomes" id="UP000092177">
    <property type="component" value="Chromosome 12"/>
</dbReference>
<protein>
    <submittedName>
        <fullName evidence="2">Uncharacterized protein</fullName>
    </submittedName>
</protein>
<keyword evidence="3" id="KW-1185">Reference proteome</keyword>
<dbReference type="VEuPathDB" id="FungiDB:CH63R_14646"/>
<name>A0A1B7XQS1_COLHI</name>
<feature type="compositionally biased region" description="Low complexity" evidence="1">
    <location>
        <begin position="1"/>
        <end position="19"/>
    </location>
</feature>
<evidence type="ECO:0000256" key="1">
    <source>
        <dbReference type="SAM" id="MobiDB-lite"/>
    </source>
</evidence>